<gene>
    <name evidence="7" type="ORF">ML536_20095</name>
</gene>
<comment type="caution">
    <text evidence="7">The sequence shown here is derived from an EMBL/GenBank/DDBJ whole genome shotgun (WGS) entry which is preliminary data.</text>
</comment>
<evidence type="ECO:0000259" key="6">
    <source>
        <dbReference type="Pfam" id="PF13693"/>
    </source>
</evidence>
<dbReference type="Gene3D" id="1.10.260.40">
    <property type="entry name" value="lambda repressor-like DNA-binding domains"/>
    <property type="match status" value="1"/>
</dbReference>
<dbReference type="GO" id="GO:0003677">
    <property type="term" value="F:DNA binding"/>
    <property type="evidence" value="ECO:0007669"/>
    <property type="project" value="UniProtKB-KW"/>
</dbReference>
<dbReference type="InterPro" id="IPR038722">
    <property type="entry name" value="Ner_HTH_dom"/>
</dbReference>
<keyword evidence="4" id="KW-0804">Transcription</keyword>
<organism evidence="7 8">
    <name type="scientific">Paradevosia shaoguanensis</name>
    <dbReference type="NCBI Taxonomy" id="1335043"/>
    <lineage>
        <taxon>Bacteria</taxon>
        <taxon>Pseudomonadati</taxon>
        <taxon>Pseudomonadota</taxon>
        <taxon>Alphaproteobacteria</taxon>
        <taxon>Hyphomicrobiales</taxon>
        <taxon>Devosiaceae</taxon>
        <taxon>Paradevosia</taxon>
    </lineage>
</organism>
<accession>A0AA41QT29</accession>
<proteinExistence type="inferred from homology"/>
<evidence type="ECO:0000313" key="7">
    <source>
        <dbReference type="EMBL" id="MCI0129141.1"/>
    </source>
</evidence>
<evidence type="ECO:0000256" key="4">
    <source>
        <dbReference type="ARBA" id="ARBA00023163"/>
    </source>
</evidence>
<feature type="compositionally biased region" description="Low complexity" evidence="5">
    <location>
        <begin position="85"/>
        <end position="101"/>
    </location>
</feature>
<keyword evidence="8" id="KW-1185">Reference proteome</keyword>
<evidence type="ECO:0000313" key="8">
    <source>
        <dbReference type="Proteomes" id="UP001156140"/>
    </source>
</evidence>
<keyword evidence="2" id="KW-0805">Transcription regulation</keyword>
<feature type="region of interest" description="Disordered" evidence="5">
    <location>
        <begin position="68"/>
        <end position="101"/>
    </location>
</feature>
<keyword evidence="3" id="KW-0238">DNA-binding</keyword>
<sequence length="101" mass="11003">MNRPKVWDRHAIKAEVHRRGMTLTGIAKDAGLDQAACRHGLLGSHRKGAEAIAAALKLPFRELFPDSYTRGAHNERQTSRKASARDSSNARSRADSAQGVA</sequence>
<reference evidence="7" key="1">
    <citation type="submission" date="2022-03" db="EMBL/GenBank/DDBJ databases">
        <title>The complete genome sequence of a Methyloterrigena soli.</title>
        <authorList>
            <person name="Zi Z."/>
        </authorList>
    </citation>
    <scope>NUCLEOTIDE SEQUENCE</scope>
    <source>
        <strain evidence="7">M48</strain>
    </source>
</reference>
<dbReference type="AlphaFoldDB" id="A0AA41QT29"/>
<dbReference type="InterPro" id="IPR010982">
    <property type="entry name" value="Lambda_DNA-bd_dom_sf"/>
</dbReference>
<evidence type="ECO:0000256" key="3">
    <source>
        <dbReference type="ARBA" id="ARBA00023125"/>
    </source>
</evidence>
<evidence type="ECO:0000256" key="5">
    <source>
        <dbReference type="SAM" id="MobiDB-lite"/>
    </source>
</evidence>
<evidence type="ECO:0000256" key="2">
    <source>
        <dbReference type="ARBA" id="ARBA00023015"/>
    </source>
</evidence>
<evidence type="ECO:0000256" key="1">
    <source>
        <dbReference type="ARBA" id="ARBA00006157"/>
    </source>
</evidence>
<dbReference type="RefSeq" id="WP_281737106.1">
    <property type="nucleotide sequence ID" value="NZ_JAKETQ010000004.1"/>
</dbReference>
<comment type="similarity">
    <text evidence="1">Belongs to the ner transcriptional regulatory family.</text>
</comment>
<dbReference type="Pfam" id="PF13693">
    <property type="entry name" value="HTH_35"/>
    <property type="match status" value="1"/>
</dbReference>
<protein>
    <submittedName>
        <fullName evidence="7">Helix-turn-helix domain-containing protein</fullName>
    </submittedName>
</protein>
<dbReference type="EMBL" id="JALAZD010000004">
    <property type="protein sequence ID" value="MCI0129141.1"/>
    <property type="molecule type" value="Genomic_DNA"/>
</dbReference>
<feature type="domain" description="Ner winged helix-turn-helix DNA-binding" evidence="6">
    <location>
        <begin position="7"/>
        <end position="74"/>
    </location>
</feature>
<name>A0AA41QT29_9HYPH</name>
<dbReference type="Proteomes" id="UP001156140">
    <property type="component" value="Unassembled WGS sequence"/>
</dbReference>
<dbReference type="SUPFAM" id="SSF47413">
    <property type="entry name" value="lambda repressor-like DNA-binding domains"/>
    <property type="match status" value="1"/>
</dbReference>